<protein>
    <recommendedName>
        <fullName evidence="1">tRNA(Met) cytidine acetate ligase</fullName>
        <ecNumber evidence="1">6.3.4.-</ecNumber>
    </recommendedName>
</protein>
<dbReference type="EMBL" id="FQXN01000003">
    <property type="protein sequence ID" value="SHH39325.1"/>
    <property type="molecule type" value="Genomic_DNA"/>
</dbReference>
<keyword evidence="1" id="KW-0694">RNA-binding</keyword>
<dbReference type="HAMAP" id="MF_01539">
    <property type="entry name" value="TmcAL"/>
    <property type="match status" value="1"/>
</dbReference>
<dbReference type="Proteomes" id="UP000242592">
    <property type="component" value="Unassembled WGS sequence"/>
</dbReference>
<dbReference type="Pfam" id="PF05636">
    <property type="entry name" value="HIGH_NTase1"/>
    <property type="match status" value="1"/>
</dbReference>
<keyword evidence="1" id="KW-0067">ATP-binding</keyword>
<keyword evidence="2" id="KW-0808">Transferase</keyword>
<sequence length="422" mass="48818">MKVLGLIVEYNPMHNGHLYHLNEAKKLINPDFTVAIMSGNFCQRGEPAIVNKYARTEMALRNGIDIVFELPTVFAIQDAGNFAFGAIATLDKLKFVTDFVFGSESNDVNFLNQIAEILYKQPQKFDTIIKRELKKGLSYPNARKYALQKFLKFENSKIEKLEKSNDILGIEYIHSLLKLKSKIKYHTIKRIGSNYNETELKGKISSATAIRNAIKNNLNFSATLPTINLKILTNEFENGRGPVFLESLESFVIPYLRTLTREKIEKIYGFKEGLDIRFLKAASNAGSIQEFLDLVKTKRFTYSRIRRLILYTLFNMKKEFVELSNTYGPQYLRILGFTKKGQKFLSNIKKHVEIPIISTASLYKKILNKIMNDTEKEWKVIPELYLWQFEIDILASNIYAFFYPNKSQRKSGMDFRNPIIIE</sequence>
<keyword evidence="1" id="KW-0820">tRNA-binding</keyword>
<dbReference type="GO" id="GO:0006400">
    <property type="term" value="P:tRNA modification"/>
    <property type="evidence" value="ECO:0007669"/>
    <property type="project" value="UniProtKB-UniRule"/>
</dbReference>
<dbReference type="NCBIfam" id="NF010191">
    <property type="entry name" value="PRK13670.1"/>
    <property type="match status" value="1"/>
</dbReference>
<feature type="binding site" evidence="1">
    <location>
        <begin position="7"/>
        <end position="20"/>
    </location>
    <ligand>
        <name>ATP</name>
        <dbReference type="ChEBI" id="CHEBI:30616"/>
    </ligand>
</feature>
<dbReference type="RefSeq" id="WP_073072785.1">
    <property type="nucleotide sequence ID" value="NZ_FQXN01000003.1"/>
</dbReference>
<dbReference type="STRING" id="1123380.SAMN02745199_0940"/>
<feature type="binding site" evidence="1">
    <location>
        <position position="102"/>
    </location>
    <ligand>
        <name>ATP</name>
        <dbReference type="ChEBI" id="CHEBI:30616"/>
    </ligand>
</feature>
<comment type="similarity">
    <text evidence="1">Belongs to the TmcAL family.</text>
</comment>
<organism evidence="2 3">
    <name type="scientific">Thermosipho atlanticus DSM 15807</name>
    <dbReference type="NCBI Taxonomy" id="1123380"/>
    <lineage>
        <taxon>Bacteria</taxon>
        <taxon>Thermotogati</taxon>
        <taxon>Thermotogota</taxon>
        <taxon>Thermotogae</taxon>
        <taxon>Thermotogales</taxon>
        <taxon>Fervidobacteriaceae</taxon>
        <taxon>Thermosipho</taxon>
    </lineage>
</organism>
<feature type="binding site" evidence="1">
    <location>
        <position position="165"/>
    </location>
    <ligand>
        <name>ATP</name>
        <dbReference type="ChEBI" id="CHEBI:30616"/>
    </ligand>
</feature>
<keyword evidence="1" id="KW-0819">tRNA processing</keyword>
<dbReference type="SUPFAM" id="SSF52374">
    <property type="entry name" value="Nucleotidylyl transferase"/>
    <property type="match status" value="1"/>
</dbReference>
<dbReference type="InterPro" id="IPR014729">
    <property type="entry name" value="Rossmann-like_a/b/a_fold"/>
</dbReference>
<dbReference type="InterPro" id="IPR008513">
    <property type="entry name" value="tRNA(Met)_cyd_acetate_ligase"/>
</dbReference>
<keyword evidence="1" id="KW-0963">Cytoplasm</keyword>
<comment type="catalytic activity">
    <reaction evidence="1">
        <text>cytidine(34) in elongator tRNA(Met) + acetate + ATP = N(4)-acetylcytidine(34) in elongator tRNA(Met) + AMP + diphosphate</text>
        <dbReference type="Rhea" id="RHEA:58144"/>
        <dbReference type="Rhea" id="RHEA-COMP:10693"/>
        <dbReference type="Rhea" id="RHEA-COMP:10694"/>
        <dbReference type="ChEBI" id="CHEBI:30089"/>
        <dbReference type="ChEBI" id="CHEBI:30616"/>
        <dbReference type="ChEBI" id="CHEBI:33019"/>
        <dbReference type="ChEBI" id="CHEBI:74900"/>
        <dbReference type="ChEBI" id="CHEBI:82748"/>
        <dbReference type="ChEBI" id="CHEBI:456215"/>
    </reaction>
</comment>
<dbReference type="GO" id="GO:0000049">
    <property type="term" value="F:tRNA binding"/>
    <property type="evidence" value="ECO:0007669"/>
    <property type="project" value="UniProtKB-KW"/>
</dbReference>
<dbReference type="AlphaFoldDB" id="A0A1M5SLI0"/>
<evidence type="ECO:0000313" key="2">
    <source>
        <dbReference type="EMBL" id="SHH39325.1"/>
    </source>
</evidence>
<dbReference type="PANTHER" id="PTHR37825:SF1">
    <property type="entry name" value="TRNA(MET) CYTIDINE ACETATE LIGASE"/>
    <property type="match status" value="1"/>
</dbReference>
<proteinExistence type="inferred from homology"/>
<evidence type="ECO:0000313" key="3">
    <source>
        <dbReference type="Proteomes" id="UP000242592"/>
    </source>
</evidence>
<dbReference type="GO" id="GO:0005524">
    <property type="term" value="F:ATP binding"/>
    <property type="evidence" value="ECO:0007669"/>
    <property type="project" value="UniProtKB-KW"/>
</dbReference>
<dbReference type="PANTHER" id="PTHR37825">
    <property type="entry name" value="TRNA(MET) CYTIDINE ACETATE LIGASE"/>
    <property type="match status" value="1"/>
</dbReference>
<reference evidence="3" key="1">
    <citation type="submission" date="2016-11" db="EMBL/GenBank/DDBJ databases">
        <authorList>
            <person name="Varghese N."/>
            <person name="Submissions S."/>
        </authorList>
    </citation>
    <scope>NUCLEOTIDE SEQUENCE [LARGE SCALE GENOMIC DNA]</scope>
    <source>
        <strain evidence="3">DSM 15807</strain>
    </source>
</reference>
<dbReference type="OrthoDB" id="9769796at2"/>
<dbReference type="GO" id="GO:0005737">
    <property type="term" value="C:cytoplasm"/>
    <property type="evidence" value="ECO:0007669"/>
    <property type="project" value="UniProtKB-SubCell"/>
</dbReference>
<name>A0A1M5SLI0_9BACT</name>
<dbReference type="Gene3D" id="3.40.50.620">
    <property type="entry name" value="HUPs"/>
    <property type="match status" value="1"/>
</dbReference>
<accession>A0A1M5SLI0</accession>
<feature type="binding site" evidence="1">
    <location>
        <begin position="190"/>
        <end position="191"/>
    </location>
    <ligand>
        <name>ATP</name>
        <dbReference type="ChEBI" id="CHEBI:30616"/>
    </ligand>
</feature>
<gene>
    <name evidence="1" type="primary">tmcAL</name>
    <name evidence="2" type="ORF">SAMN02745199_0940</name>
</gene>
<dbReference type="GO" id="GO:0016879">
    <property type="term" value="F:ligase activity, forming carbon-nitrogen bonds"/>
    <property type="evidence" value="ECO:0007669"/>
    <property type="project" value="UniProtKB-UniRule"/>
</dbReference>
<keyword evidence="1" id="KW-0547">Nucleotide-binding</keyword>
<dbReference type="EC" id="6.3.4.-" evidence="1"/>
<evidence type="ECO:0000256" key="1">
    <source>
        <dbReference type="HAMAP-Rule" id="MF_01539"/>
    </source>
</evidence>
<keyword evidence="3" id="KW-1185">Reference proteome</keyword>
<keyword evidence="1" id="KW-0436">Ligase</keyword>
<comment type="subcellular location">
    <subcellularLocation>
        <location evidence="1">Cytoplasm</location>
    </subcellularLocation>
</comment>
<comment type="function">
    <text evidence="1">Catalyzes the formation of N(4)-acetylcytidine (ac(4)C) at the wobble position of elongator tRNA(Met), using acetate and ATP as substrates. First activates an acetate ion to form acetyladenylate (Ac-AMP) and then transfers the acetyl group to tRNA to form ac(4)C34.</text>
</comment>
<dbReference type="GO" id="GO:0016740">
    <property type="term" value="F:transferase activity"/>
    <property type="evidence" value="ECO:0007669"/>
    <property type="project" value="UniProtKB-KW"/>
</dbReference>